<keyword evidence="2" id="KW-1185">Reference proteome</keyword>
<protein>
    <recommendedName>
        <fullName evidence="3">3-hydroxyacyl-CoA dehydrogenase</fullName>
    </recommendedName>
</protein>
<proteinExistence type="predicted"/>
<accession>A0A2U2RH34</accession>
<evidence type="ECO:0008006" key="3">
    <source>
        <dbReference type="Google" id="ProtNLM"/>
    </source>
</evidence>
<evidence type="ECO:0000313" key="2">
    <source>
        <dbReference type="Proteomes" id="UP000245590"/>
    </source>
</evidence>
<dbReference type="AlphaFoldDB" id="A0A2U2RH34"/>
<organism evidence="1 2">
    <name type="scientific">Brachybacterium endophyticum</name>
    <dbReference type="NCBI Taxonomy" id="2182385"/>
    <lineage>
        <taxon>Bacteria</taxon>
        <taxon>Bacillati</taxon>
        <taxon>Actinomycetota</taxon>
        <taxon>Actinomycetes</taxon>
        <taxon>Micrococcales</taxon>
        <taxon>Dermabacteraceae</taxon>
        <taxon>Brachybacterium</taxon>
    </lineage>
</organism>
<dbReference type="InterPro" id="IPR045596">
    <property type="entry name" value="DUF6459"/>
</dbReference>
<gene>
    <name evidence="1" type="ORF">DEO23_13860</name>
</gene>
<dbReference type="Proteomes" id="UP000245590">
    <property type="component" value="Unassembled WGS sequence"/>
</dbReference>
<dbReference type="OrthoDB" id="3731420at2"/>
<dbReference type="Pfam" id="PF20060">
    <property type="entry name" value="DUF6459"/>
    <property type="match status" value="1"/>
</dbReference>
<comment type="caution">
    <text evidence="1">The sequence shown here is derived from an EMBL/GenBank/DDBJ whole genome shotgun (WGS) entry which is preliminary data.</text>
</comment>
<reference evidence="1 2" key="1">
    <citation type="submission" date="2018-05" db="EMBL/GenBank/DDBJ databases">
        <title>Brachybacterium sp. M1HQ-2T, whole genome shotgun sequence.</title>
        <authorList>
            <person name="Tuo L."/>
        </authorList>
    </citation>
    <scope>NUCLEOTIDE SEQUENCE [LARGE SCALE GENOMIC DNA]</scope>
    <source>
        <strain evidence="1 2">M1HQ-2</strain>
    </source>
</reference>
<dbReference type="EMBL" id="QFKX01000006">
    <property type="protein sequence ID" value="PWH05164.1"/>
    <property type="molecule type" value="Genomic_DNA"/>
</dbReference>
<dbReference type="RefSeq" id="WP_109276626.1">
    <property type="nucleotide sequence ID" value="NZ_QFKX01000006.1"/>
</dbReference>
<sequence>MTTANNLVPTDQQLAAGLDPRDPEAGLRLVEGVARCAVEIVRDSRPVSTLSRVVAPEVSAYLARRAALTRRIRGLTGRAPKVRLAIAGVRTCVVTEKVVEASAVVREPDRARFLAMRWELRHTGWRVTVLEIG</sequence>
<name>A0A2U2RH34_9MICO</name>
<evidence type="ECO:0000313" key="1">
    <source>
        <dbReference type="EMBL" id="PWH05164.1"/>
    </source>
</evidence>